<dbReference type="GO" id="GO:0050650">
    <property type="term" value="P:chondroitin sulfate proteoglycan biosynthetic process"/>
    <property type="evidence" value="ECO:0007669"/>
    <property type="project" value="InterPro"/>
</dbReference>
<evidence type="ECO:0000313" key="2">
    <source>
        <dbReference type="Proteomes" id="UP000053660"/>
    </source>
</evidence>
<dbReference type="PANTHER" id="PTHR22900">
    <property type="entry name" value="PROTEIN CBG14245-RELATED"/>
    <property type="match status" value="1"/>
</dbReference>
<sequence>MDNNSVIERITANQYDTAPFNRSGLIPPFFRYRELFLVVPKYYLSFCMIEKVMTTISNAIFCFITNTSEFRANNRRISTETYAIR</sequence>
<dbReference type="InterPro" id="IPR005331">
    <property type="entry name" value="Sulfotransferase"/>
</dbReference>
<gene>
    <name evidence="1" type="ORF">OESDEN_03031</name>
</gene>
<proteinExistence type="predicted"/>
<dbReference type="Pfam" id="PF03567">
    <property type="entry name" value="Sulfotransfer_2"/>
    <property type="match status" value="1"/>
</dbReference>
<dbReference type="GO" id="GO:0016020">
    <property type="term" value="C:membrane"/>
    <property type="evidence" value="ECO:0007669"/>
    <property type="project" value="InterPro"/>
</dbReference>
<keyword evidence="2" id="KW-1185">Reference proteome</keyword>
<dbReference type="InterPro" id="IPR007669">
    <property type="entry name" value="Chst-1-like"/>
</dbReference>
<dbReference type="AlphaFoldDB" id="A0A0B1THG5"/>
<dbReference type="PANTHER" id="PTHR22900:SF11">
    <property type="entry name" value="PROTEIN CBG01579"/>
    <property type="match status" value="1"/>
</dbReference>
<evidence type="ECO:0000313" key="1">
    <source>
        <dbReference type="EMBL" id="KHJ96998.1"/>
    </source>
</evidence>
<dbReference type="OrthoDB" id="5863123at2759"/>
<dbReference type="EMBL" id="KN549542">
    <property type="protein sequence ID" value="KHJ96998.1"/>
    <property type="molecule type" value="Genomic_DNA"/>
</dbReference>
<reference evidence="1 2" key="1">
    <citation type="submission" date="2014-03" db="EMBL/GenBank/DDBJ databases">
        <title>Draft genome of the hookworm Oesophagostomum dentatum.</title>
        <authorList>
            <person name="Mitreva M."/>
        </authorList>
    </citation>
    <scope>NUCLEOTIDE SEQUENCE [LARGE SCALE GENOMIC DNA]</scope>
    <source>
        <strain evidence="1 2">OD-Hann</strain>
    </source>
</reference>
<dbReference type="GO" id="GO:1902884">
    <property type="term" value="P:positive regulation of response to oxidative stress"/>
    <property type="evidence" value="ECO:0007669"/>
    <property type="project" value="InterPro"/>
</dbReference>
<organism evidence="1 2">
    <name type="scientific">Oesophagostomum dentatum</name>
    <name type="common">Nodular worm</name>
    <dbReference type="NCBI Taxonomy" id="61180"/>
    <lineage>
        <taxon>Eukaryota</taxon>
        <taxon>Metazoa</taxon>
        <taxon>Ecdysozoa</taxon>
        <taxon>Nematoda</taxon>
        <taxon>Chromadorea</taxon>
        <taxon>Rhabditida</taxon>
        <taxon>Rhabditina</taxon>
        <taxon>Rhabditomorpha</taxon>
        <taxon>Strongyloidea</taxon>
        <taxon>Strongylidae</taxon>
        <taxon>Oesophagostomum</taxon>
    </lineage>
</organism>
<protein>
    <submittedName>
        <fullName evidence="1">Uncharacterized protein</fullName>
    </submittedName>
</protein>
<accession>A0A0B1THG5</accession>
<name>A0A0B1THG5_OESDE</name>
<dbReference type="Proteomes" id="UP000053660">
    <property type="component" value="Unassembled WGS sequence"/>
</dbReference>
<dbReference type="GO" id="GO:0047756">
    <property type="term" value="F:chondroitin 4-sulfotransferase activity"/>
    <property type="evidence" value="ECO:0007669"/>
    <property type="project" value="InterPro"/>
</dbReference>